<dbReference type="PANTHER" id="PTHR48012:SF10">
    <property type="entry name" value="FI20177P1"/>
    <property type="match status" value="1"/>
</dbReference>
<dbReference type="AlphaFoldDB" id="A0A8J5QGP1"/>
<keyword evidence="4" id="KW-0808">Transferase</keyword>
<dbReference type="PANTHER" id="PTHR48012">
    <property type="entry name" value="STERILE20-LIKE KINASE, ISOFORM B-RELATED"/>
    <property type="match status" value="1"/>
</dbReference>
<comment type="catalytic activity">
    <reaction evidence="9">
        <text>L-seryl-[protein] + ATP = O-phospho-L-seryl-[protein] + ADP + H(+)</text>
        <dbReference type="Rhea" id="RHEA:17989"/>
        <dbReference type="Rhea" id="RHEA-COMP:9863"/>
        <dbReference type="Rhea" id="RHEA-COMP:11604"/>
        <dbReference type="ChEBI" id="CHEBI:15378"/>
        <dbReference type="ChEBI" id="CHEBI:29999"/>
        <dbReference type="ChEBI" id="CHEBI:30616"/>
        <dbReference type="ChEBI" id="CHEBI:83421"/>
        <dbReference type="ChEBI" id="CHEBI:456216"/>
        <dbReference type="EC" id="2.7.11.1"/>
    </reaction>
</comment>
<comment type="similarity">
    <text evidence="1">Belongs to the protein kinase superfamily. STE Ser/Thr protein kinase family. STE20 subfamily.</text>
</comment>
<reference evidence="13 14" key="1">
    <citation type="journal article" date="2021" name="DNA Res.">
        <title>Genome analysis of Candida subhashii reveals its hybrid nature and dual mitochondrial genome conformations.</title>
        <authorList>
            <person name="Mixao V."/>
            <person name="Hegedusova E."/>
            <person name="Saus E."/>
            <person name="Pryszcz L.P."/>
            <person name="Cillingova A."/>
            <person name="Nosek J."/>
            <person name="Gabaldon T."/>
        </authorList>
    </citation>
    <scope>NUCLEOTIDE SEQUENCE [LARGE SCALE GENOMIC DNA]</scope>
    <source>
        <strain evidence="13 14">CBS 10753</strain>
    </source>
</reference>
<evidence type="ECO:0000256" key="3">
    <source>
        <dbReference type="ARBA" id="ARBA00022527"/>
    </source>
</evidence>
<keyword evidence="7 10" id="KW-0067">ATP-binding</keyword>
<evidence type="ECO:0000256" key="1">
    <source>
        <dbReference type="ARBA" id="ARBA00008874"/>
    </source>
</evidence>
<dbReference type="InterPro" id="IPR050629">
    <property type="entry name" value="STE20/SPS1-PAK"/>
</dbReference>
<protein>
    <recommendedName>
        <fullName evidence="2">non-specific serine/threonine protein kinase</fullName>
        <ecNumber evidence="2">2.7.11.1</ecNumber>
    </recommendedName>
</protein>
<dbReference type="Pfam" id="PF00069">
    <property type="entry name" value="Pkinase"/>
    <property type="match status" value="1"/>
</dbReference>
<proteinExistence type="inferred from homology"/>
<keyword evidence="6" id="KW-0418">Kinase</keyword>
<comment type="catalytic activity">
    <reaction evidence="8">
        <text>L-threonyl-[protein] + ATP = O-phospho-L-threonyl-[protein] + ADP + H(+)</text>
        <dbReference type="Rhea" id="RHEA:46608"/>
        <dbReference type="Rhea" id="RHEA-COMP:11060"/>
        <dbReference type="Rhea" id="RHEA-COMP:11605"/>
        <dbReference type="ChEBI" id="CHEBI:15378"/>
        <dbReference type="ChEBI" id="CHEBI:30013"/>
        <dbReference type="ChEBI" id="CHEBI:30616"/>
        <dbReference type="ChEBI" id="CHEBI:61977"/>
        <dbReference type="ChEBI" id="CHEBI:456216"/>
        <dbReference type="EC" id="2.7.11.1"/>
    </reaction>
</comment>
<feature type="region of interest" description="Disordered" evidence="11">
    <location>
        <begin position="347"/>
        <end position="367"/>
    </location>
</feature>
<evidence type="ECO:0000256" key="5">
    <source>
        <dbReference type="ARBA" id="ARBA00022741"/>
    </source>
</evidence>
<dbReference type="GO" id="GO:0005737">
    <property type="term" value="C:cytoplasm"/>
    <property type="evidence" value="ECO:0007669"/>
    <property type="project" value="TreeGrafter"/>
</dbReference>
<sequence length="537" mass="61099">MGEIRSPTELEIYEEVGRGGFGTVYRGLIKSTNQEIAIKQIDLENNDINDLQEINTEIQIISECKTCPQITQYLGSFVKNYKLWVVMEFMNGGSLFEILKAGRIDDESVISILVYEILCALEYLHNQGKIHRDLKSQNILLNKEGQVKLTDFGVSAQLSSNFSRRNTTVGTPYWMAPEMIVNNKGGHSFKADIWSLGCCAYEAYTGKPPLQNKYPPMKALRMISQCQRVGDFVGLIELGELDISKEFSDFLSVCFVENPRERYSASKLLQHKFITKYQGSVGDKTKAIKKLITKKQLWNQDNHMVKTQRYYIPTELHKNQMKWNLSDTEEGAGQQAKKTIHFDISSIKSTSTESPTKEPTGSPEPFPVQLHPTAMLNSPPSTPKLTPKQDQLFQSLKPEFHRILSKVFTKLDTRANLTTEQYDLLVSLNDNAMKLLTFIQSDDESTNRKVIIFQFLKYFLKELTKDNNQDSSQRSILQKLIIPSHFTVGKVSNTMVLRHKASASSYSGTSPTGTVFNEFDEIENSLLNSWIDRMSDK</sequence>
<evidence type="ECO:0000313" key="14">
    <source>
        <dbReference type="Proteomes" id="UP000694255"/>
    </source>
</evidence>
<dbReference type="PROSITE" id="PS00107">
    <property type="entry name" value="PROTEIN_KINASE_ATP"/>
    <property type="match status" value="1"/>
</dbReference>
<accession>A0A8J5QGP1</accession>
<keyword evidence="14" id="KW-1185">Reference proteome</keyword>
<name>A0A8J5QGP1_9ASCO</name>
<feature type="compositionally biased region" description="Low complexity" evidence="11">
    <location>
        <begin position="347"/>
        <end position="363"/>
    </location>
</feature>
<evidence type="ECO:0000256" key="4">
    <source>
        <dbReference type="ARBA" id="ARBA00022679"/>
    </source>
</evidence>
<dbReference type="InterPro" id="IPR017441">
    <property type="entry name" value="Protein_kinase_ATP_BS"/>
</dbReference>
<feature type="domain" description="Protein kinase" evidence="12">
    <location>
        <begin position="10"/>
        <end position="274"/>
    </location>
</feature>
<evidence type="ECO:0000256" key="10">
    <source>
        <dbReference type="PROSITE-ProRule" id="PRU10141"/>
    </source>
</evidence>
<gene>
    <name evidence="13" type="ORF">J8A68_005668</name>
</gene>
<dbReference type="InterPro" id="IPR000719">
    <property type="entry name" value="Prot_kinase_dom"/>
</dbReference>
<dbReference type="EC" id="2.7.11.1" evidence="2"/>
<evidence type="ECO:0000259" key="12">
    <source>
        <dbReference type="PROSITE" id="PS50011"/>
    </source>
</evidence>
<feature type="binding site" evidence="10">
    <location>
        <position position="39"/>
    </location>
    <ligand>
        <name>ATP</name>
        <dbReference type="ChEBI" id="CHEBI:30616"/>
    </ligand>
</feature>
<dbReference type="SMART" id="SM00220">
    <property type="entry name" value="S_TKc"/>
    <property type="match status" value="1"/>
</dbReference>
<organism evidence="13 14">
    <name type="scientific">[Candida] subhashii</name>
    <dbReference type="NCBI Taxonomy" id="561895"/>
    <lineage>
        <taxon>Eukaryota</taxon>
        <taxon>Fungi</taxon>
        <taxon>Dikarya</taxon>
        <taxon>Ascomycota</taxon>
        <taxon>Saccharomycotina</taxon>
        <taxon>Pichiomycetes</taxon>
        <taxon>Debaryomycetaceae</taxon>
        <taxon>Spathaspora</taxon>
    </lineage>
</organism>
<keyword evidence="3" id="KW-0723">Serine/threonine-protein kinase</keyword>
<evidence type="ECO:0000256" key="2">
    <source>
        <dbReference type="ARBA" id="ARBA00012513"/>
    </source>
</evidence>
<evidence type="ECO:0000256" key="8">
    <source>
        <dbReference type="ARBA" id="ARBA00047899"/>
    </source>
</evidence>
<evidence type="ECO:0000256" key="7">
    <source>
        <dbReference type="ARBA" id="ARBA00022840"/>
    </source>
</evidence>
<dbReference type="GO" id="GO:0005524">
    <property type="term" value="F:ATP binding"/>
    <property type="evidence" value="ECO:0007669"/>
    <property type="project" value="UniProtKB-UniRule"/>
</dbReference>
<evidence type="ECO:0000256" key="9">
    <source>
        <dbReference type="ARBA" id="ARBA00048679"/>
    </source>
</evidence>
<dbReference type="GO" id="GO:0004674">
    <property type="term" value="F:protein serine/threonine kinase activity"/>
    <property type="evidence" value="ECO:0007669"/>
    <property type="project" value="UniProtKB-KW"/>
</dbReference>
<keyword evidence="5 10" id="KW-0547">Nucleotide-binding</keyword>
<dbReference type="Proteomes" id="UP000694255">
    <property type="component" value="Unassembled WGS sequence"/>
</dbReference>
<dbReference type="RefSeq" id="XP_049261084.1">
    <property type="nucleotide sequence ID" value="XM_049409759.1"/>
</dbReference>
<dbReference type="GeneID" id="73472468"/>
<dbReference type="PROSITE" id="PS50011">
    <property type="entry name" value="PROTEIN_KINASE_DOM"/>
    <property type="match status" value="1"/>
</dbReference>
<evidence type="ECO:0000256" key="6">
    <source>
        <dbReference type="ARBA" id="ARBA00022777"/>
    </source>
</evidence>
<evidence type="ECO:0000256" key="11">
    <source>
        <dbReference type="SAM" id="MobiDB-lite"/>
    </source>
</evidence>
<dbReference type="EMBL" id="JAGSYN010000273">
    <property type="protein sequence ID" value="KAG7660851.1"/>
    <property type="molecule type" value="Genomic_DNA"/>
</dbReference>
<comment type="caution">
    <text evidence="13">The sequence shown here is derived from an EMBL/GenBank/DDBJ whole genome shotgun (WGS) entry which is preliminary data.</text>
</comment>
<dbReference type="GO" id="GO:0030447">
    <property type="term" value="P:filamentous growth"/>
    <property type="evidence" value="ECO:0007669"/>
    <property type="project" value="UniProtKB-ARBA"/>
</dbReference>
<dbReference type="OrthoDB" id="248923at2759"/>
<evidence type="ECO:0000313" key="13">
    <source>
        <dbReference type="EMBL" id="KAG7660851.1"/>
    </source>
</evidence>